<dbReference type="CDD" id="cd02022">
    <property type="entry name" value="DPCK"/>
    <property type="match status" value="1"/>
</dbReference>
<dbReference type="OrthoDB" id="9812943at2"/>
<dbReference type="Proteomes" id="UP000245533">
    <property type="component" value="Unassembled WGS sequence"/>
</dbReference>
<comment type="subcellular location">
    <subcellularLocation>
        <location evidence="5">Cytoplasm</location>
    </subcellularLocation>
</comment>
<dbReference type="GO" id="GO:0005524">
    <property type="term" value="F:ATP binding"/>
    <property type="evidence" value="ECO:0007669"/>
    <property type="project" value="UniProtKB-UniRule"/>
</dbReference>
<keyword evidence="8" id="KW-1185">Reference proteome</keyword>
<evidence type="ECO:0000256" key="6">
    <source>
        <dbReference type="NCBIfam" id="TIGR00152"/>
    </source>
</evidence>
<dbReference type="GO" id="GO:0005737">
    <property type="term" value="C:cytoplasm"/>
    <property type="evidence" value="ECO:0007669"/>
    <property type="project" value="UniProtKB-SubCell"/>
</dbReference>
<dbReference type="EMBL" id="QGGB01000006">
    <property type="protein sequence ID" value="PWN06570.1"/>
    <property type="molecule type" value="Genomic_DNA"/>
</dbReference>
<comment type="similarity">
    <text evidence="1 5">Belongs to the CoaE family.</text>
</comment>
<dbReference type="PANTHER" id="PTHR10695:SF46">
    <property type="entry name" value="BIFUNCTIONAL COENZYME A SYNTHASE-RELATED"/>
    <property type="match status" value="1"/>
</dbReference>
<protein>
    <recommendedName>
        <fullName evidence="5 6">Dephospho-CoA kinase</fullName>
        <ecNumber evidence="5 6">2.7.1.24</ecNumber>
    </recommendedName>
    <alternativeName>
        <fullName evidence="5">Dephosphocoenzyme A kinase</fullName>
    </alternativeName>
</protein>
<dbReference type="Pfam" id="PF01121">
    <property type="entry name" value="CoaE"/>
    <property type="match status" value="1"/>
</dbReference>
<keyword evidence="5" id="KW-0963">Cytoplasm</keyword>
<dbReference type="PANTHER" id="PTHR10695">
    <property type="entry name" value="DEPHOSPHO-COA KINASE-RELATED"/>
    <property type="match status" value="1"/>
</dbReference>
<comment type="function">
    <text evidence="5">Catalyzes the phosphorylation of the 3'-hydroxyl group of dephosphocoenzyme A to form coenzyme A.</text>
</comment>
<dbReference type="GO" id="GO:0015937">
    <property type="term" value="P:coenzyme A biosynthetic process"/>
    <property type="evidence" value="ECO:0007669"/>
    <property type="project" value="UniProtKB-UniRule"/>
</dbReference>
<dbReference type="PROSITE" id="PS51219">
    <property type="entry name" value="DPCK"/>
    <property type="match status" value="1"/>
</dbReference>
<evidence type="ECO:0000256" key="5">
    <source>
        <dbReference type="HAMAP-Rule" id="MF_00376"/>
    </source>
</evidence>
<evidence type="ECO:0000313" key="8">
    <source>
        <dbReference type="Proteomes" id="UP000245533"/>
    </source>
</evidence>
<comment type="pathway">
    <text evidence="5">Cofactor biosynthesis; coenzyme A biosynthesis; CoA from (R)-pantothenate: step 5/5.</text>
</comment>
<accession>A0A316TQ98</accession>
<keyword evidence="5" id="KW-0808">Transferase</keyword>
<keyword evidence="2 5" id="KW-0547">Nucleotide-binding</keyword>
<proteinExistence type="inferred from homology"/>
<gene>
    <name evidence="5" type="primary">coaE</name>
    <name evidence="7" type="ORF">DDZ15_08610</name>
</gene>
<evidence type="ECO:0000313" key="7">
    <source>
        <dbReference type="EMBL" id="PWN06570.1"/>
    </source>
</evidence>
<reference evidence="7 8" key="1">
    <citation type="submission" date="2018-05" db="EMBL/GenBank/DDBJ databases">
        <title>Rhodohalobacter halophilus gen. nov., sp. nov., a moderately halophilic member of the family Balneolaceae.</title>
        <authorList>
            <person name="Liu Z.-W."/>
        </authorList>
    </citation>
    <scope>NUCLEOTIDE SEQUENCE [LARGE SCALE GENOMIC DNA]</scope>
    <source>
        <strain evidence="7 8">8A47</strain>
    </source>
</reference>
<dbReference type="InterPro" id="IPR001977">
    <property type="entry name" value="Depp_CoAkinase"/>
</dbReference>
<organism evidence="7 8">
    <name type="scientific">Rhodohalobacter mucosus</name>
    <dbReference type="NCBI Taxonomy" id="2079485"/>
    <lineage>
        <taxon>Bacteria</taxon>
        <taxon>Pseudomonadati</taxon>
        <taxon>Balneolota</taxon>
        <taxon>Balneolia</taxon>
        <taxon>Balneolales</taxon>
        <taxon>Balneolaceae</taxon>
        <taxon>Rhodohalobacter</taxon>
    </lineage>
</organism>
<dbReference type="EC" id="2.7.1.24" evidence="5 6"/>
<feature type="binding site" evidence="5">
    <location>
        <begin position="11"/>
        <end position="16"/>
    </location>
    <ligand>
        <name>ATP</name>
        <dbReference type="ChEBI" id="CHEBI:30616"/>
    </ligand>
</feature>
<dbReference type="RefSeq" id="WP_109646685.1">
    <property type="nucleotide sequence ID" value="NZ_QGGB01000006.1"/>
</dbReference>
<comment type="caution">
    <text evidence="7">The sequence shown here is derived from an EMBL/GenBank/DDBJ whole genome shotgun (WGS) entry which is preliminary data.</text>
</comment>
<dbReference type="SUPFAM" id="SSF52540">
    <property type="entry name" value="P-loop containing nucleoside triphosphate hydrolases"/>
    <property type="match status" value="1"/>
</dbReference>
<keyword evidence="4 5" id="KW-0173">Coenzyme A biosynthesis</keyword>
<dbReference type="HAMAP" id="MF_00376">
    <property type="entry name" value="Dephospho_CoA_kinase"/>
    <property type="match status" value="1"/>
</dbReference>
<comment type="catalytic activity">
    <reaction evidence="5">
        <text>3'-dephospho-CoA + ATP = ADP + CoA + H(+)</text>
        <dbReference type="Rhea" id="RHEA:18245"/>
        <dbReference type="ChEBI" id="CHEBI:15378"/>
        <dbReference type="ChEBI" id="CHEBI:30616"/>
        <dbReference type="ChEBI" id="CHEBI:57287"/>
        <dbReference type="ChEBI" id="CHEBI:57328"/>
        <dbReference type="ChEBI" id="CHEBI:456216"/>
        <dbReference type="EC" id="2.7.1.24"/>
    </reaction>
</comment>
<evidence type="ECO:0000256" key="3">
    <source>
        <dbReference type="ARBA" id="ARBA00022840"/>
    </source>
</evidence>
<dbReference type="GO" id="GO:0004140">
    <property type="term" value="F:dephospho-CoA kinase activity"/>
    <property type="evidence" value="ECO:0007669"/>
    <property type="project" value="UniProtKB-UniRule"/>
</dbReference>
<keyword evidence="3 5" id="KW-0067">ATP-binding</keyword>
<sequence length="201" mass="22709">MIRAGVTGGIGTGKTTLCKEWEKMGARVVYADDLAKKLMVSDPSVKKKLVHAFGSDTFREDGSLNKPHLIKEAFTHNRVEELNKIVHPAVAAEFMSICEQAEKEGEQMVVEEAALLLNRGRPEGFDVIVLVTLPREKQIERVASRDKTSGEEVISRMENQPDFSSLTHLVDIVIENRGTEKELRDKARKLYKDILKEYDRE</sequence>
<dbReference type="Gene3D" id="3.40.50.300">
    <property type="entry name" value="P-loop containing nucleotide triphosphate hydrolases"/>
    <property type="match status" value="1"/>
</dbReference>
<dbReference type="AlphaFoldDB" id="A0A316TQ98"/>
<evidence type="ECO:0000256" key="1">
    <source>
        <dbReference type="ARBA" id="ARBA00009018"/>
    </source>
</evidence>
<evidence type="ECO:0000256" key="4">
    <source>
        <dbReference type="ARBA" id="ARBA00022993"/>
    </source>
</evidence>
<name>A0A316TQ98_9BACT</name>
<keyword evidence="5 7" id="KW-0418">Kinase</keyword>
<dbReference type="NCBIfam" id="TIGR00152">
    <property type="entry name" value="dephospho-CoA kinase"/>
    <property type="match status" value="1"/>
</dbReference>
<dbReference type="InterPro" id="IPR027417">
    <property type="entry name" value="P-loop_NTPase"/>
</dbReference>
<dbReference type="UniPathway" id="UPA00241">
    <property type="reaction ID" value="UER00356"/>
</dbReference>
<evidence type="ECO:0000256" key="2">
    <source>
        <dbReference type="ARBA" id="ARBA00022741"/>
    </source>
</evidence>